<name>M3A216_PSEFD</name>
<feature type="compositionally biased region" description="Polar residues" evidence="1">
    <location>
        <begin position="9"/>
        <end position="21"/>
    </location>
</feature>
<feature type="region of interest" description="Disordered" evidence="1">
    <location>
        <begin position="124"/>
        <end position="242"/>
    </location>
</feature>
<sequence length="844" mass="91827">MSREKQAAAASQDQGRPQTSRKAGCLSRAARIVELRSLLLDRLRDTQRRHDDLRSGRVRCQICAHAEEVLATFPFESMTDGANDRSSLSTGVQFARSPAPTVLTSLSGELNRQIQDVQRGFFNSTADNSTTSNTVAAATSTSSPARQKLSRRQTAVAGPPPTQTPSRSTKRTKTLTTYGSGRTLRTPKADDNSAFNALLDDQPDQQESQSLRLSHHSGGPASSRALPSGTIEDDFAKHNPNVMFRDTGSTVAFNESSEQRMLEQALQDVRQPVSSAAKLAESEKNPSSPFSLWAHTTQSPHSSQLKKSVRHDADANQDEKEQADKVVEPVEPPQSGLAAPASKPAEDLVQLETPIPDDLKTSDASQLKVSLLPRSSPQVILHTNNMPEETLSATTVQKSARGRKRKASTTTKEPSSEPLNSEDLLVGLPKERYQAKPSRRRMTELPEEPIDYSVVPEKAAKKRRKTLNDASATPETVDEAITQNAKASQKQSKSQTSKREQAVSSEAPQTTNKSAAGTPEMPAASNVSSQKSPSLSQQQADRRSALQGTGKRKAPPNKARRRIMQDDENDEDELSKEVEKEVLVPRGRPPKVDLQKTSAAHHGSNQDLDDEGEDDEAPRKRGRKAKSTRKVFDDSDAEDEIVGTEPVKKGRKSISAEMVQDDSAAEDAVQSTVEDEARPSKKKRGRSAKSKADDALPPAAEPDEATTTKDAASSSCKGAEGECNVLKAKDTITLPKVKEVSPVADSGNSKKDHAPQQARSASKSGPTTHSPIKKTSKMLNHRVGLNKKSRIPPLLKMVRPQQRKEVERVTKVTSVAELERMAAVWLSQARKRSLLALGHASRRS</sequence>
<feature type="compositionally biased region" description="Polar residues" evidence="1">
    <location>
        <begin position="285"/>
        <end position="306"/>
    </location>
</feature>
<dbReference type="RefSeq" id="XP_007930825.1">
    <property type="nucleotide sequence ID" value="XM_007932634.1"/>
</dbReference>
<evidence type="ECO:0000313" key="2">
    <source>
        <dbReference type="EMBL" id="EME78446.1"/>
    </source>
</evidence>
<feature type="compositionally biased region" description="Polar residues" evidence="1">
    <location>
        <begin position="757"/>
        <end position="770"/>
    </location>
</feature>
<evidence type="ECO:0000313" key="3">
    <source>
        <dbReference type="Proteomes" id="UP000016932"/>
    </source>
</evidence>
<dbReference type="KEGG" id="pfj:MYCFIDRAFT_80861"/>
<dbReference type="Proteomes" id="UP000016932">
    <property type="component" value="Unassembled WGS sequence"/>
</dbReference>
<feature type="compositionally biased region" description="Polar residues" evidence="1">
    <location>
        <begin position="502"/>
        <end position="515"/>
    </location>
</feature>
<feature type="compositionally biased region" description="Basic and acidic residues" evidence="1">
    <location>
        <begin position="310"/>
        <end position="328"/>
    </location>
</feature>
<feature type="compositionally biased region" description="Basic residues" evidence="1">
    <location>
        <begin position="550"/>
        <end position="562"/>
    </location>
</feature>
<feature type="compositionally biased region" description="Polar residues" evidence="1">
    <location>
        <begin position="378"/>
        <end position="398"/>
    </location>
</feature>
<feature type="compositionally biased region" description="Low complexity" evidence="1">
    <location>
        <begin position="482"/>
        <end position="495"/>
    </location>
</feature>
<keyword evidence="3" id="KW-1185">Reference proteome</keyword>
<dbReference type="EMBL" id="KB446563">
    <property type="protein sequence ID" value="EME78446.1"/>
    <property type="molecule type" value="Genomic_DNA"/>
</dbReference>
<feature type="compositionally biased region" description="Polar residues" evidence="1">
    <location>
        <begin position="595"/>
        <end position="606"/>
    </location>
</feature>
<feature type="compositionally biased region" description="Basic residues" evidence="1">
    <location>
        <begin position="620"/>
        <end position="629"/>
    </location>
</feature>
<gene>
    <name evidence="2" type="ORF">MYCFIDRAFT_80861</name>
</gene>
<feature type="compositionally biased region" description="Basic residues" evidence="1">
    <location>
        <begin position="771"/>
        <end position="790"/>
    </location>
</feature>
<dbReference type="VEuPathDB" id="FungiDB:MYCFIDRAFT_80861"/>
<dbReference type="HOGENOM" id="CLU_337420_0_0_1"/>
<dbReference type="OrthoDB" id="5404794at2759"/>
<feature type="region of interest" description="Disordered" evidence="1">
    <location>
        <begin position="256"/>
        <end position="345"/>
    </location>
</feature>
<dbReference type="GeneID" id="19341763"/>
<accession>M3A216</accession>
<reference evidence="2 3" key="1">
    <citation type="journal article" date="2012" name="PLoS Pathog.">
        <title>Diverse lifestyles and strategies of plant pathogenesis encoded in the genomes of eighteen Dothideomycetes fungi.</title>
        <authorList>
            <person name="Ohm R.A."/>
            <person name="Feau N."/>
            <person name="Henrissat B."/>
            <person name="Schoch C.L."/>
            <person name="Horwitz B.A."/>
            <person name="Barry K.W."/>
            <person name="Condon B.J."/>
            <person name="Copeland A.C."/>
            <person name="Dhillon B."/>
            <person name="Glaser F."/>
            <person name="Hesse C.N."/>
            <person name="Kosti I."/>
            <person name="LaButti K."/>
            <person name="Lindquist E.A."/>
            <person name="Lucas S."/>
            <person name="Salamov A.A."/>
            <person name="Bradshaw R.E."/>
            <person name="Ciuffetti L."/>
            <person name="Hamelin R.C."/>
            <person name="Kema G.H.J."/>
            <person name="Lawrence C."/>
            <person name="Scott J.A."/>
            <person name="Spatafora J.W."/>
            <person name="Turgeon B.G."/>
            <person name="de Wit P.J.G.M."/>
            <person name="Zhong S."/>
            <person name="Goodwin S.B."/>
            <person name="Grigoriev I.V."/>
        </authorList>
    </citation>
    <scope>NUCLEOTIDE SEQUENCE [LARGE SCALE GENOMIC DNA]</scope>
    <source>
        <strain evidence="2 3">CIRAD86</strain>
    </source>
</reference>
<feature type="region of interest" description="Disordered" evidence="1">
    <location>
        <begin position="378"/>
        <end position="804"/>
    </location>
</feature>
<proteinExistence type="predicted"/>
<feature type="region of interest" description="Disordered" evidence="1">
    <location>
        <begin position="1"/>
        <end position="24"/>
    </location>
</feature>
<feature type="compositionally biased region" description="Low complexity" evidence="1">
    <location>
        <begin position="525"/>
        <end position="539"/>
    </location>
</feature>
<dbReference type="eggNOG" id="ENOG502SRG9">
    <property type="taxonomic scope" value="Eukaryota"/>
</dbReference>
<feature type="compositionally biased region" description="Polar residues" evidence="1">
    <location>
        <begin position="408"/>
        <end position="419"/>
    </location>
</feature>
<evidence type="ECO:0000256" key="1">
    <source>
        <dbReference type="SAM" id="MobiDB-lite"/>
    </source>
</evidence>
<feature type="compositionally biased region" description="Acidic residues" evidence="1">
    <location>
        <begin position="607"/>
        <end position="616"/>
    </location>
</feature>
<protein>
    <submittedName>
        <fullName evidence="2">Uncharacterized protein</fullName>
    </submittedName>
</protein>
<organism evidence="2 3">
    <name type="scientific">Pseudocercospora fijiensis (strain CIRAD86)</name>
    <name type="common">Black leaf streak disease fungus</name>
    <name type="synonym">Mycosphaerella fijiensis</name>
    <dbReference type="NCBI Taxonomy" id="383855"/>
    <lineage>
        <taxon>Eukaryota</taxon>
        <taxon>Fungi</taxon>
        <taxon>Dikarya</taxon>
        <taxon>Ascomycota</taxon>
        <taxon>Pezizomycotina</taxon>
        <taxon>Dothideomycetes</taxon>
        <taxon>Dothideomycetidae</taxon>
        <taxon>Mycosphaerellales</taxon>
        <taxon>Mycosphaerellaceae</taxon>
        <taxon>Pseudocercospora</taxon>
    </lineage>
</organism>
<dbReference type="AlphaFoldDB" id="M3A216"/>
<feature type="compositionally biased region" description="Low complexity" evidence="1">
    <location>
        <begin position="124"/>
        <end position="143"/>
    </location>
</feature>
<feature type="compositionally biased region" description="Basic residues" evidence="1">
    <location>
        <begin position="680"/>
        <end position="689"/>
    </location>
</feature>